<name>A0ACB8DL91_DERSI</name>
<sequence>MDAFLMVNNALDVAMELVAGPPLQFGPPLNAISPVYHQGIGDNELIQAILEKKSPTDHVNKSQVGVGEMPPRWDRIGVLPVEKDIYRQQVTTAQRSEAEVNAYRFANEIAVSGHAVPKPIQSHEEVHLPDCLAEWEVHQVARDLQECTTVGVACLSCREPKEPQLEDLEKCPQICIATPSRLLAFLKEGRLRLFRCTYVVLDGADRIVDMGLEVEIQAIAEWIRPDHQTQIWLTSLTHNVHPLCEDLLDDYVQVSIGVKPAPRALTVEQVVFVGDEAEKSERLIAILQDILNKRHHKVIVFVESKQAVDRLVGMLVFRDFPAIGIHSKRRKKNGTGLLPRFAPAGAPILVSTDLGAQELDATGGVRFVINYDYPTRAEGYMRRLNHVSHPHEPGVAYTFFAHHDRRHAADLVFILREAKQQIPDELKEFAKVRDSRVGAGRRRKRCRL</sequence>
<reference evidence="1" key="1">
    <citation type="submission" date="2020-05" db="EMBL/GenBank/DDBJ databases">
        <title>Large-scale comparative analyses of tick genomes elucidate their genetic diversity and vector capacities.</title>
        <authorList>
            <person name="Jia N."/>
            <person name="Wang J."/>
            <person name="Shi W."/>
            <person name="Du L."/>
            <person name="Sun Y."/>
            <person name="Zhan W."/>
            <person name="Jiang J."/>
            <person name="Wang Q."/>
            <person name="Zhang B."/>
            <person name="Ji P."/>
            <person name="Sakyi L.B."/>
            <person name="Cui X."/>
            <person name="Yuan T."/>
            <person name="Jiang B."/>
            <person name="Yang W."/>
            <person name="Lam T.T.-Y."/>
            <person name="Chang Q."/>
            <person name="Ding S."/>
            <person name="Wang X."/>
            <person name="Zhu J."/>
            <person name="Ruan X."/>
            <person name="Zhao L."/>
            <person name="Wei J."/>
            <person name="Que T."/>
            <person name="Du C."/>
            <person name="Cheng J."/>
            <person name="Dai P."/>
            <person name="Han X."/>
            <person name="Huang E."/>
            <person name="Gao Y."/>
            <person name="Liu J."/>
            <person name="Shao H."/>
            <person name="Ye R."/>
            <person name="Li L."/>
            <person name="Wei W."/>
            <person name="Wang X."/>
            <person name="Wang C."/>
            <person name="Yang T."/>
            <person name="Huo Q."/>
            <person name="Li W."/>
            <person name="Guo W."/>
            <person name="Chen H."/>
            <person name="Zhou L."/>
            <person name="Ni X."/>
            <person name="Tian J."/>
            <person name="Zhou Y."/>
            <person name="Sheng Y."/>
            <person name="Liu T."/>
            <person name="Pan Y."/>
            <person name="Xia L."/>
            <person name="Li J."/>
            <person name="Zhao F."/>
            <person name="Cao W."/>
        </authorList>
    </citation>
    <scope>NUCLEOTIDE SEQUENCE</scope>
    <source>
        <strain evidence="1">Dsil-2018</strain>
    </source>
</reference>
<comment type="caution">
    <text evidence="1">The sequence shown here is derived from an EMBL/GenBank/DDBJ whole genome shotgun (WGS) entry which is preliminary data.</text>
</comment>
<protein>
    <submittedName>
        <fullName evidence="1">Uncharacterized protein</fullName>
    </submittedName>
</protein>
<dbReference type="EMBL" id="CM023480">
    <property type="protein sequence ID" value="KAH7971493.1"/>
    <property type="molecule type" value="Genomic_DNA"/>
</dbReference>
<proteinExistence type="predicted"/>
<evidence type="ECO:0000313" key="1">
    <source>
        <dbReference type="EMBL" id="KAH7971493.1"/>
    </source>
</evidence>
<accession>A0ACB8DL91</accession>
<evidence type="ECO:0000313" key="2">
    <source>
        <dbReference type="Proteomes" id="UP000821865"/>
    </source>
</evidence>
<gene>
    <name evidence="1" type="ORF">HPB49_024782</name>
</gene>
<dbReference type="Proteomes" id="UP000821865">
    <property type="component" value="Chromosome 11"/>
</dbReference>
<organism evidence="1 2">
    <name type="scientific">Dermacentor silvarum</name>
    <name type="common">Tick</name>
    <dbReference type="NCBI Taxonomy" id="543639"/>
    <lineage>
        <taxon>Eukaryota</taxon>
        <taxon>Metazoa</taxon>
        <taxon>Ecdysozoa</taxon>
        <taxon>Arthropoda</taxon>
        <taxon>Chelicerata</taxon>
        <taxon>Arachnida</taxon>
        <taxon>Acari</taxon>
        <taxon>Parasitiformes</taxon>
        <taxon>Ixodida</taxon>
        <taxon>Ixodoidea</taxon>
        <taxon>Ixodidae</taxon>
        <taxon>Rhipicephalinae</taxon>
        <taxon>Dermacentor</taxon>
    </lineage>
</organism>
<keyword evidence="2" id="KW-1185">Reference proteome</keyword>